<evidence type="ECO:0000313" key="2">
    <source>
        <dbReference type="Proteomes" id="UP001055439"/>
    </source>
</evidence>
<proteinExistence type="predicted"/>
<sequence>MCSVVDKALSTVEQYDGHCPNAVGSREGTGRVISLAFQGGGLSRIKYTAQAKGVSGRGRETPGLSARPLALRKGAAPPPRVGLGRLRHYALPAVPSPRDDGCPPEVAALLLSFISCMATGHLIVRPENEGARGGGGLIRFRTNLHSRLRSSSSSSVLFITVNSKGYSRLDPFELSKQYDGRRPSCPLQQLRMSPGLGRGHQELDKQSVPAMALHRLGEND</sequence>
<reference evidence="1" key="1">
    <citation type="submission" date="2022-05" db="EMBL/GenBank/DDBJ databases">
        <title>The Musa troglodytarum L. genome provides insights into the mechanism of non-climacteric behaviour and enrichment of carotenoids.</title>
        <authorList>
            <person name="Wang J."/>
        </authorList>
    </citation>
    <scope>NUCLEOTIDE SEQUENCE</scope>
    <source>
        <tissue evidence="1">Leaf</tissue>
    </source>
</reference>
<organism evidence="1 2">
    <name type="scientific">Musa troglodytarum</name>
    <name type="common">fe'i banana</name>
    <dbReference type="NCBI Taxonomy" id="320322"/>
    <lineage>
        <taxon>Eukaryota</taxon>
        <taxon>Viridiplantae</taxon>
        <taxon>Streptophyta</taxon>
        <taxon>Embryophyta</taxon>
        <taxon>Tracheophyta</taxon>
        <taxon>Spermatophyta</taxon>
        <taxon>Magnoliopsida</taxon>
        <taxon>Liliopsida</taxon>
        <taxon>Zingiberales</taxon>
        <taxon>Musaceae</taxon>
        <taxon>Musa</taxon>
    </lineage>
</organism>
<keyword evidence="2" id="KW-1185">Reference proteome</keyword>
<evidence type="ECO:0000313" key="1">
    <source>
        <dbReference type="EMBL" id="URD77360.1"/>
    </source>
</evidence>
<dbReference type="EMBL" id="CP097503">
    <property type="protein sequence ID" value="URD77360.1"/>
    <property type="molecule type" value="Genomic_DNA"/>
</dbReference>
<protein>
    <submittedName>
        <fullName evidence="1">Uncharacterized protein</fullName>
    </submittedName>
</protein>
<dbReference type="Proteomes" id="UP001055439">
    <property type="component" value="Chromosome 10"/>
</dbReference>
<name>A0A9E7EIE5_9LILI</name>
<gene>
    <name evidence="1" type="ORF">MUK42_19509</name>
</gene>
<dbReference type="AlphaFoldDB" id="A0A9E7EIE5"/>
<accession>A0A9E7EIE5</accession>